<dbReference type="EMBL" id="CP011339">
    <property type="protein sequence ID" value="AKV69927.1"/>
    <property type="molecule type" value="Genomic_DNA"/>
</dbReference>
<dbReference type="AlphaFoldDB" id="A0A0K1S707"/>
<protein>
    <submittedName>
        <fullName evidence="1">Alkaline phosphatase</fullName>
    </submittedName>
</protein>
<name>A0A0K1S707_9CHRO</name>
<dbReference type="KEGG" id="mpk:VL20_5064"/>
<accession>A0A0K1S707</accession>
<keyword evidence="2" id="KW-1185">Reference proteome</keyword>
<evidence type="ECO:0000313" key="2">
    <source>
        <dbReference type="Proteomes" id="UP000068167"/>
    </source>
</evidence>
<gene>
    <name evidence="1" type="ORF">VL20_5064</name>
</gene>
<sequence>MKTLIFDQEKSKIIPDLLIDLGSSRLCVIIFAYGTLKCLLGKTFRTILRKKLSV</sequence>
<dbReference type="PATRIC" id="fig|1638788.3.peg.5108"/>
<evidence type="ECO:0000313" key="1">
    <source>
        <dbReference type="EMBL" id="AKV69927.1"/>
    </source>
</evidence>
<organism evidence="1 2">
    <name type="scientific">Microcystis panniformis FACHB-1757</name>
    <dbReference type="NCBI Taxonomy" id="1638788"/>
    <lineage>
        <taxon>Bacteria</taxon>
        <taxon>Bacillati</taxon>
        <taxon>Cyanobacteriota</taxon>
        <taxon>Cyanophyceae</taxon>
        <taxon>Oscillatoriophycideae</taxon>
        <taxon>Chroococcales</taxon>
        <taxon>Microcystaceae</taxon>
        <taxon>Microcystis</taxon>
    </lineage>
</organism>
<reference evidence="1 2" key="1">
    <citation type="journal article" date="2016" name="Stand. Genomic Sci.">
        <title>Complete genome sequence and genomic characterization of Microcystis panniformis FACHB 1757 by third-generation sequencing.</title>
        <authorList>
            <person name="Zhang J.Y."/>
            <person name="Guan R."/>
            <person name="Zhang H.J."/>
            <person name="Li H."/>
            <person name="Xiao P."/>
            <person name="Yu G.L."/>
            <person name="Du L."/>
            <person name="Cao D.M."/>
            <person name="Zhu B.C."/>
            <person name="Li R.H."/>
            <person name="Lu Z.H."/>
        </authorList>
    </citation>
    <scope>NUCLEOTIDE SEQUENCE [LARGE SCALE GENOMIC DNA]</scope>
    <source>
        <strain evidence="1 2">FACHB-1757</strain>
    </source>
</reference>
<proteinExistence type="predicted"/>
<dbReference type="Proteomes" id="UP000068167">
    <property type="component" value="Chromosome"/>
</dbReference>